<dbReference type="PANTHER" id="PTHR45866:SF1">
    <property type="entry name" value="DNA GYRASE SUBUNIT B, MITOCHONDRIAL"/>
    <property type="match status" value="1"/>
</dbReference>
<proteinExistence type="inferred from homology"/>
<dbReference type="KEGG" id="chya:V22_34920"/>
<accession>A0A517TCY3</accession>
<evidence type="ECO:0000256" key="1">
    <source>
        <dbReference type="ARBA" id="ARBA00000185"/>
    </source>
</evidence>
<evidence type="ECO:0000256" key="5">
    <source>
        <dbReference type="ARBA" id="ARBA00022840"/>
    </source>
</evidence>
<keyword evidence="8 9" id="KW-0413">Isomerase</keyword>
<organism evidence="9 10">
    <name type="scientific">Calycomorphotria hydatis</name>
    <dbReference type="NCBI Taxonomy" id="2528027"/>
    <lineage>
        <taxon>Bacteria</taxon>
        <taxon>Pseudomonadati</taxon>
        <taxon>Planctomycetota</taxon>
        <taxon>Planctomycetia</taxon>
        <taxon>Planctomycetales</taxon>
        <taxon>Planctomycetaceae</taxon>
        <taxon>Calycomorphotria</taxon>
    </lineage>
</organism>
<dbReference type="Gene3D" id="3.30.565.10">
    <property type="entry name" value="Histidine kinase-like ATPase, C-terminal domain"/>
    <property type="match status" value="1"/>
</dbReference>
<dbReference type="PANTHER" id="PTHR45866">
    <property type="entry name" value="DNA GYRASE/TOPOISOMERASE SUBUNIT B"/>
    <property type="match status" value="1"/>
</dbReference>
<comment type="catalytic activity">
    <reaction evidence="1">
        <text>ATP-dependent breakage, passage and rejoining of double-stranded DNA.</text>
        <dbReference type="EC" id="5.6.2.2"/>
    </reaction>
</comment>
<dbReference type="GO" id="GO:0005524">
    <property type="term" value="F:ATP binding"/>
    <property type="evidence" value="ECO:0007669"/>
    <property type="project" value="UniProtKB-KW"/>
</dbReference>
<evidence type="ECO:0000256" key="4">
    <source>
        <dbReference type="ARBA" id="ARBA00022741"/>
    </source>
</evidence>
<keyword evidence="5" id="KW-0067">ATP-binding</keyword>
<dbReference type="AlphaFoldDB" id="A0A517TCY3"/>
<dbReference type="OrthoDB" id="9802808at2"/>
<dbReference type="Proteomes" id="UP000319976">
    <property type="component" value="Chromosome"/>
</dbReference>
<keyword evidence="10" id="KW-1185">Reference proteome</keyword>
<evidence type="ECO:0000256" key="3">
    <source>
        <dbReference type="ARBA" id="ARBA00012895"/>
    </source>
</evidence>
<evidence type="ECO:0000256" key="7">
    <source>
        <dbReference type="ARBA" id="ARBA00023125"/>
    </source>
</evidence>
<dbReference type="SUPFAM" id="SSF55874">
    <property type="entry name" value="ATPase domain of HSP90 chaperone/DNA topoisomerase II/histidine kinase"/>
    <property type="match status" value="1"/>
</dbReference>
<evidence type="ECO:0000313" key="9">
    <source>
        <dbReference type="EMBL" id="QDT66227.1"/>
    </source>
</evidence>
<dbReference type="EC" id="5.6.2.2" evidence="3"/>
<keyword evidence="7" id="KW-0238">DNA-binding</keyword>
<evidence type="ECO:0000256" key="8">
    <source>
        <dbReference type="ARBA" id="ARBA00023235"/>
    </source>
</evidence>
<evidence type="ECO:0000313" key="10">
    <source>
        <dbReference type="Proteomes" id="UP000319976"/>
    </source>
</evidence>
<name>A0A517TCY3_9PLAN</name>
<dbReference type="InterPro" id="IPR036890">
    <property type="entry name" value="HATPase_C_sf"/>
</dbReference>
<sequence length="342" mass="38589">MMAADKPLITIEGIRLRPAMYIGGMDSRARTHLVQELVLWLVSLGAREVHIVVRETGWDISVDPQLTLGDSDCRKRFEQIDQYVKGNSAQLGPVIANALSTRFMVAFNEGSNRRQLSYQCGKLHTDEIVGRKDDQCGVRIEFEPDLTIFSQHAVNRWYTLGWLERSSWCHEGVRYTYSDSSSTEVFYSESGIESYFRKYSTPYCVLSRPIKFQCGMAGNHDETIRVRGMLSIHTGPDEAISTLWWGTRIPMGGIHEDGLRRGIQRVFPNDVARKHYYSHVPLAVMLIEGGVGFAGATKDRVDGPESLSDSVADAVEKTLHDEFESDSKLREEYESMGYTLGS</sequence>
<dbReference type="GO" id="GO:0003677">
    <property type="term" value="F:DNA binding"/>
    <property type="evidence" value="ECO:0007669"/>
    <property type="project" value="UniProtKB-KW"/>
</dbReference>
<keyword evidence="6" id="KW-0799">Topoisomerase</keyword>
<evidence type="ECO:0000256" key="2">
    <source>
        <dbReference type="ARBA" id="ARBA00010708"/>
    </source>
</evidence>
<keyword evidence="4" id="KW-0547">Nucleotide-binding</keyword>
<evidence type="ECO:0000256" key="6">
    <source>
        <dbReference type="ARBA" id="ARBA00023029"/>
    </source>
</evidence>
<dbReference type="EMBL" id="CP036316">
    <property type="protein sequence ID" value="QDT66227.1"/>
    <property type="molecule type" value="Genomic_DNA"/>
</dbReference>
<dbReference type="GO" id="GO:0003918">
    <property type="term" value="F:DNA topoisomerase type II (double strand cut, ATP-hydrolyzing) activity"/>
    <property type="evidence" value="ECO:0007669"/>
    <property type="project" value="UniProtKB-EC"/>
</dbReference>
<protein>
    <recommendedName>
        <fullName evidence="3">DNA topoisomerase (ATP-hydrolyzing)</fullName>
        <ecNumber evidence="3">5.6.2.2</ecNumber>
    </recommendedName>
</protein>
<reference evidence="9 10" key="1">
    <citation type="submission" date="2019-02" db="EMBL/GenBank/DDBJ databases">
        <title>Deep-cultivation of Planctomycetes and their phenomic and genomic characterization uncovers novel biology.</title>
        <authorList>
            <person name="Wiegand S."/>
            <person name="Jogler M."/>
            <person name="Boedeker C."/>
            <person name="Pinto D."/>
            <person name="Vollmers J."/>
            <person name="Rivas-Marin E."/>
            <person name="Kohn T."/>
            <person name="Peeters S.H."/>
            <person name="Heuer A."/>
            <person name="Rast P."/>
            <person name="Oberbeckmann S."/>
            <person name="Bunk B."/>
            <person name="Jeske O."/>
            <person name="Meyerdierks A."/>
            <person name="Storesund J.E."/>
            <person name="Kallscheuer N."/>
            <person name="Luecker S."/>
            <person name="Lage O.M."/>
            <person name="Pohl T."/>
            <person name="Merkel B.J."/>
            <person name="Hornburger P."/>
            <person name="Mueller R.-W."/>
            <person name="Bruemmer F."/>
            <person name="Labrenz M."/>
            <person name="Spormann A.M."/>
            <person name="Op den Camp H."/>
            <person name="Overmann J."/>
            <person name="Amann R."/>
            <person name="Jetten M.S.M."/>
            <person name="Mascher T."/>
            <person name="Medema M.H."/>
            <person name="Devos D.P."/>
            <person name="Kaster A.-K."/>
            <person name="Ovreas L."/>
            <person name="Rohde M."/>
            <person name="Galperin M.Y."/>
            <person name="Jogler C."/>
        </authorList>
    </citation>
    <scope>NUCLEOTIDE SEQUENCE [LARGE SCALE GENOMIC DNA]</scope>
    <source>
        <strain evidence="9 10">V22</strain>
    </source>
</reference>
<comment type="similarity">
    <text evidence="2">Belongs to the type II topoisomerase GyrB family.</text>
</comment>
<gene>
    <name evidence="9" type="primary">parE</name>
    <name evidence="9" type="ORF">V22_34920</name>
</gene>